<name>A0A2A7D9Z8_BACAN</name>
<accession>A0A2A7D9Z8</accession>
<proteinExistence type="predicted"/>
<comment type="caution">
    <text evidence="1">The sequence shown here is derived from an EMBL/GenBank/DDBJ whole genome shotgun (WGS) entry which is preliminary data.</text>
</comment>
<evidence type="ECO:0000313" key="2">
    <source>
        <dbReference type="Proteomes" id="UP000220192"/>
    </source>
</evidence>
<reference evidence="1 2" key="1">
    <citation type="submission" date="2017-09" db="EMBL/GenBank/DDBJ databases">
        <title>Large-scale bioinformatics analysis of Bacillus genomes uncovers conserved roles of natural products in bacterial physiology.</title>
        <authorList>
            <consortium name="Agbiome Team Llc"/>
            <person name="Bleich R.M."/>
            <person name="Grubbs K.J."/>
            <person name="Santa Maria K.C."/>
            <person name="Allen S.E."/>
            <person name="Farag S."/>
            <person name="Shank E.A."/>
            <person name="Bowers A."/>
        </authorList>
    </citation>
    <scope>NUCLEOTIDE SEQUENCE [LARGE SCALE GENOMIC DNA]</scope>
    <source>
        <strain evidence="1 2">AFS095574</strain>
    </source>
</reference>
<dbReference type="RefSeq" id="WP_097841098.1">
    <property type="nucleotide sequence ID" value="NZ_NVLX01000012.1"/>
</dbReference>
<dbReference type="EMBL" id="NVLX01000012">
    <property type="protein sequence ID" value="PDZ16833.1"/>
    <property type="molecule type" value="Genomic_DNA"/>
</dbReference>
<organism evidence="1 2">
    <name type="scientific">Bacillus anthracis</name>
    <name type="common">anthrax bacterium</name>
    <dbReference type="NCBI Taxonomy" id="1392"/>
    <lineage>
        <taxon>Bacteria</taxon>
        <taxon>Bacillati</taxon>
        <taxon>Bacillota</taxon>
        <taxon>Bacilli</taxon>
        <taxon>Bacillales</taxon>
        <taxon>Bacillaceae</taxon>
        <taxon>Bacillus</taxon>
        <taxon>Bacillus cereus group</taxon>
    </lineage>
</organism>
<sequence>MGKYVKDQKVVAFTLEGLAPCTVVRVGWIFIMVQVEETKHLYSVTKSKLTPIEEEEHYLLEESIDEEGVFDIGRLFAKIEAEDMDFAKKSFEENEDFKKYEDFHNPSEGKLYGGEYYTTIKTGKELLEQYFNREELERNGTNSIRCENS</sequence>
<dbReference type="Proteomes" id="UP000220192">
    <property type="component" value="Unassembled WGS sequence"/>
</dbReference>
<gene>
    <name evidence="1" type="ORF">CON16_12535</name>
</gene>
<protein>
    <submittedName>
        <fullName evidence="1">Uncharacterized protein</fullName>
    </submittedName>
</protein>
<evidence type="ECO:0000313" key="1">
    <source>
        <dbReference type="EMBL" id="PDZ16833.1"/>
    </source>
</evidence>
<dbReference type="AlphaFoldDB" id="A0A2A7D9Z8"/>